<reference evidence="1" key="1">
    <citation type="submission" date="2019-09" db="EMBL/GenBank/DDBJ databases">
        <title>Characterisation of the sponge microbiome using genome-centric metagenomics.</title>
        <authorList>
            <person name="Engelberts J.P."/>
            <person name="Robbins S.J."/>
            <person name="De Goeij J.M."/>
            <person name="Aranda M."/>
            <person name="Bell S.C."/>
            <person name="Webster N.S."/>
        </authorList>
    </citation>
    <scope>NUCLEOTIDE SEQUENCE</scope>
    <source>
        <strain evidence="1">SB0675_bin_29</strain>
    </source>
</reference>
<dbReference type="AlphaFoldDB" id="A0A6B1G3W7"/>
<organism evidence="1">
    <name type="scientific">Caldilineaceae bacterium SB0675_bin_29</name>
    <dbReference type="NCBI Taxonomy" id="2605266"/>
    <lineage>
        <taxon>Bacteria</taxon>
        <taxon>Bacillati</taxon>
        <taxon>Chloroflexota</taxon>
        <taxon>Caldilineae</taxon>
        <taxon>Caldilineales</taxon>
        <taxon>Caldilineaceae</taxon>
    </lineage>
</organism>
<protein>
    <submittedName>
        <fullName evidence="1">Uncharacterized protein</fullName>
    </submittedName>
</protein>
<name>A0A6B1G3W7_9CHLR</name>
<evidence type="ECO:0000313" key="1">
    <source>
        <dbReference type="EMBL" id="MYH60834.1"/>
    </source>
</evidence>
<accession>A0A6B1G3W7</accession>
<dbReference type="EMBL" id="VYDA01000125">
    <property type="protein sequence ID" value="MYH60834.1"/>
    <property type="molecule type" value="Genomic_DNA"/>
</dbReference>
<sequence>MAYNIASLPERPILTDQQIQELLGIPKTISEKTPAKGYKEENNQRRCDLELETTSDDGVRFSVFIRQNSKFIENFSIGLCYHTNLKSPGTVTLVRYNGAHGESSRHLDGHYAQSHIHRITEQEIASGSSQPQERHREITDRYSTFEQALRIFFDDFHVANYGDYFPELLHLGLLNGHQ</sequence>
<comment type="caution">
    <text evidence="1">The sequence shown here is derived from an EMBL/GenBank/DDBJ whole genome shotgun (WGS) entry which is preliminary data.</text>
</comment>
<proteinExistence type="predicted"/>
<gene>
    <name evidence="1" type="ORF">F4148_03400</name>
</gene>